<dbReference type="FunCoup" id="A0A6P5KGL1">
    <property type="interactions" value="4"/>
</dbReference>
<organism evidence="3 4">
    <name type="scientific">Phascolarctos cinereus</name>
    <name type="common">Koala</name>
    <dbReference type="NCBI Taxonomy" id="38626"/>
    <lineage>
        <taxon>Eukaryota</taxon>
        <taxon>Metazoa</taxon>
        <taxon>Chordata</taxon>
        <taxon>Craniata</taxon>
        <taxon>Vertebrata</taxon>
        <taxon>Euteleostomi</taxon>
        <taxon>Mammalia</taxon>
        <taxon>Metatheria</taxon>
        <taxon>Diprotodontia</taxon>
        <taxon>Phascolarctidae</taxon>
        <taxon>Phascolarctos</taxon>
    </lineage>
</organism>
<dbReference type="PANTHER" id="PTHR38505:SF1">
    <property type="entry name" value="RIKEN CDNA 1110032F04 GENE"/>
    <property type="match status" value="1"/>
</dbReference>
<feature type="compositionally biased region" description="Gly residues" evidence="1">
    <location>
        <begin position="143"/>
        <end position="152"/>
    </location>
</feature>
<dbReference type="InterPro" id="IPR031696">
    <property type="entry name" value="DUF4719"/>
</dbReference>
<accession>A0A6P5KGL1</accession>
<dbReference type="RefSeq" id="XP_020844713.1">
    <property type="nucleotide sequence ID" value="XM_020989054.1"/>
</dbReference>
<dbReference type="KEGG" id="pcw:110210205"/>
<dbReference type="InParanoid" id="A0A6P5KGL1"/>
<evidence type="ECO:0000313" key="3">
    <source>
        <dbReference type="Proteomes" id="UP000515140"/>
    </source>
</evidence>
<feature type="region of interest" description="Disordered" evidence="1">
    <location>
        <begin position="261"/>
        <end position="317"/>
    </location>
</feature>
<dbReference type="Proteomes" id="UP000515140">
    <property type="component" value="Unplaced"/>
</dbReference>
<sequence length="392" mass="42918">METSLDLEPWRPESWLRTQIFLNALAGSYLSYSREETDLPLGQSSSLAGTSAQTASAVLGGTRCGWARWVKVTRFFYAAIRALRGESWTDRLPGAHTGQTDRVRPNQPGKGHTDRQTDRRDGRTDSQAISPLAGWGRRRRKGWGGAGGGSRGAGRRCGRPGQLQDSGGPGASSLLPLLLPLLLPPSQGWSCGGLTCGEKERCCDFGNVTYTEVKCCKLPFHTFLDNVGWFVRKLSGLLILLVLFAIGYFLQRIICPSPRRYNRRQPAQPQQQQQQPPQQLAAAPGGRRSQPDDAPSGLHETAATSQDSLLDSSSSSGRWGASSEHELHAVSSPLFLQLPSYEEVKYLPTYEESILLQEQPPRIPKDFVLPVAVLDQPRGGDPGSTQGRYPLI</sequence>
<feature type="region of interest" description="Disordered" evidence="1">
    <location>
        <begin position="90"/>
        <end position="167"/>
    </location>
</feature>
<dbReference type="CTD" id="113411775"/>
<keyword evidence="3" id="KW-1185">Reference proteome</keyword>
<gene>
    <name evidence="4" type="primary">CUNH3orf80</name>
</gene>
<evidence type="ECO:0000256" key="2">
    <source>
        <dbReference type="SAM" id="Phobius"/>
    </source>
</evidence>
<dbReference type="Pfam" id="PF15843">
    <property type="entry name" value="DUF4719"/>
    <property type="match status" value="1"/>
</dbReference>
<reference evidence="4" key="1">
    <citation type="submission" date="2025-08" db="UniProtKB">
        <authorList>
            <consortium name="RefSeq"/>
        </authorList>
    </citation>
    <scope>IDENTIFICATION</scope>
    <source>
        <tissue evidence="4">Spleen</tissue>
    </source>
</reference>
<evidence type="ECO:0000256" key="1">
    <source>
        <dbReference type="SAM" id="MobiDB-lite"/>
    </source>
</evidence>
<dbReference type="PANTHER" id="PTHR38505">
    <property type="entry name" value="HYPOTHETICAL PROTEIN LOC100362176"/>
    <property type="match status" value="1"/>
</dbReference>
<feature type="compositionally biased region" description="Basic and acidic residues" evidence="1">
    <location>
        <begin position="111"/>
        <end position="124"/>
    </location>
</feature>
<proteinExistence type="predicted"/>
<dbReference type="GeneID" id="110210205"/>
<keyword evidence="2" id="KW-0812">Transmembrane</keyword>
<feature type="transmembrane region" description="Helical" evidence="2">
    <location>
        <begin position="229"/>
        <end position="250"/>
    </location>
</feature>
<evidence type="ECO:0000313" key="4">
    <source>
        <dbReference type="RefSeq" id="XP_020844713.1"/>
    </source>
</evidence>
<dbReference type="AlphaFoldDB" id="A0A6P5KGL1"/>
<keyword evidence="2" id="KW-1133">Transmembrane helix</keyword>
<protein>
    <submittedName>
        <fullName evidence="4">Uncharacterized membrane protein C3orf80 homolog</fullName>
    </submittedName>
</protein>
<keyword evidence="2" id="KW-0472">Membrane</keyword>
<feature type="compositionally biased region" description="Low complexity" evidence="1">
    <location>
        <begin position="305"/>
        <end position="317"/>
    </location>
</feature>
<name>A0A6P5KGL1_PHACI</name>
<feature type="compositionally biased region" description="Low complexity" evidence="1">
    <location>
        <begin position="265"/>
        <end position="284"/>
    </location>
</feature>